<evidence type="ECO:0000313" key="1">
    <source>
        <dbReference type="EMBL" id="ADC66479.1"/>
    </source>
</evidence>
<dbReference type="eggNOG" id="arCOG02900">
    <property type="taxonomic scope" value="Archaea"/>
</dbReference>
<dbReference type="PaxDb" id="589924-Ferp_2362"/>
<dbReference type="InterPro" id="IPR036465">
    <property type="entry name" value="vWFA_dom_sf"/>
</dbReference>
<accession>D3S1L5</accession>
<dbReference type="GeneID" id="8779903"/>
<keyword evidence="2" id="KW-1185">Reference proteome</keyword>
<protein>
    <recommendedName>
        <fullName evidence="3">von Willebrand factor type A</fullName>
    </recommendedName>
</protein>
<dbReference type="STRING" id="589924.Ferp_2362"/>
<dbReference type="HOGENOM" id="CLU_682579_0_0_2"/>
<dbReference type="Gene3D" id="3.40.50.410">
    <property type="entry name" value="von Willebrand factor, type A domain"/>
    <property type="match status" value="1"/>
</dbReference>
<sequence length="403" mass="46838">MEFTKPECRSCKEDSIPAEFAENLAYHIFNPYAMDRGNFNVKNFIKQKISDEELAENFDSYSAIFNDMMRNFGYAEALWMDKFEKYVEAKSKAWEEIKEKLRSGELKVEDINFKELLDYFFEEALKELIEMGIIEGVTKRFFRRKVKFSRQAERIIAQKVMKEVSKEAKGYYAESEGETLSYIPGYELVEYDEYLHSYDLIDIPETMIRAAKNEDFEIREKDIVSRNPKKVGKRHFVMLIDVSDSMRGKKIVGAIEAALALKMSIRKGFDDLEVFVFNHRTEKIREGDIVNVDVEGRTDIALALKTARNALRGKDGAKYVILITDGEPTASYNPLIPPWKMAVIESAKLKDEDINLNVLMLNDDSRFYALCERMLKAAGKGSIFYFPNPLNLKNYIYSKYRKK</sequence>
<dbReference type="RefSeq" id="WP_012966815.1">
    <property type="nucleotide sequence ID" value="NC_013849.1"/>
</dbReference>
<dbReference type="AlphaFoldDB" id="D3S1L5"/>
<proteinExistence type="predicted"/>
<dbReference type="EMBL" id="CP001899">
    <property type="protein sequence ID" value="ADC66479.1"/>
    <property type="molecule type" value="Genomic_DNA"/>
</dbReference>
<evidence type="ECO:0008006" key="3">
    <source>
        <dbReference type="Google" id="ProtNLM"/>
    </source>
</evidence>
<dbReference type="OrthoDB" id="50290at2157"/>
<reference evidence="2" key="1">
    <citation type="submission" date="2010-02" db="EMBL/GenBank/DDBJ databases">
        <title>Complete sequence of Ferroglobus placidus DSM 10642.</title>
        <authorList>
            <consortium name="US DOE Joint Genome Institute"/>
            <person name="Lucas S."/>
            <person name="Copeland A."/>
            <person name="Lapidus A."/>
            <person name="Cheng J.-F."/>
            <person name="Bruce D."/>
            <person name="Goodwin L."/>
            <person name="Pitluck S."/>
            <person name="Saunders E."/>
            <person name="Brettin T."/>
            <person name="Detter J.C."/>
            <person name="Han C."/>
            <person name="Tapia R."/>
            <person name="Larimer F."/>
            <person name="Land M."/>
            <person name="Hauser L."/>
            <person name="Kyrpides N."/>
            <person name="Ivanova N."/>
            <person name="Holmes D."/>
            <person name="Lovley D."/>
            <person name="Kyrpides N."/>
            <person name="Anderson I.J."/>
            <person name="Woyke T."/>
        </authorList>
    </citation>
    <scope>NUCLEOTIDE SEQUENCE [LARGE SCALE GENOMIC DNA]</scope>
    <source>
        <strain evidence="2">DSM 10642 / AEDII12DO</strain>
    </source>
</reference>
<name>D3S1L5_FERPA</name>
<dbReference type="KEGG" id="fpl:Ferp_2362"/>
<dbReference type="Proteomes" id="UP000002613">
    <property type="component" value="Chromosome"/>
</dbReference>
<dbReference type="CDD" id="cd00198">
    <property type="entry name" value="vWFA"/>
    <property type="match status" value="1"/>
</dbReference>
<gene>
    <name evidence="1" type="ordered locus">Ferp_2362</name>
</gene>
<dbReference type="Pfam" id="PF05762">
    <property type="entry name" value="VWA_CoxE"/>
    <property type="match status" value="1"/>
</dbReference>
<organism evidence="1 2">
    <name type="scientific">Ferroglobus placidus (strain DSM 10642 / AEDII12DO)</name>
    <dbReference type="NCBI Taxonomy" id="589924"/>
    <lineage>
        <taxon>Archaea</taxon>
        <taxon>Methanobacteriati</taxon>
        <taxon>Methanobacteriota</taxon>
        <taxon>Archaeoglobi</taxon>
        <taxon>Archaeoglobales</taxon>
        <taxon>Archaeoglobaceae</taxon>
        <taxon>Ferroglobus</taxon>
    </lineage>
</organism>
<dbReference type="InterPro" id="IPR008912">
    <property type="entry name" value="Uncharacterised_CoxE"/>
</dbReference>
<evidence type="ECO:0000313" key="2">
    <source>
        <dbReference type="Proteomes" id="UP000002613"/>
    </source>
</evidence>
<reference evidence="1 2" key="2">
    <citation type="journal article" date="2011" name="Stand. Genomic Sci.">
        <title>Complete genome sequence of Ferroglobus placidus AEDII12DO.</title>
        <authorList>
            <person name="Anderson I."/>
            <person name="Risso C."/>
            <person name="Holmes D."/>
            <person name="Lucas S."/>
            <person name="Copeland A."/>
            <person name="Lapidus A."/>
            <person name="Cheng J.F."/>
            <person name="Bruce D."/>
            <person name="Goodwin L."/>
            <person name="Pitluck S."/>
            <person name="Saunders E."/>
            <person name="Brettin T."/>
            <person name="Detter J.C."/>
            <person name="Han C."/>
            <person name="Tapia R."/>
            <person name="Larimer F."/>
            <person name="Land M."/>
            <person name="Hauser L."/>
            <person name="Woyke T."/>
            <person name="Lovley D."/>
            <person name="Kyrpides N."/>
            <person name="Ivanova N."/>
        </authorList>
    </citation>
    <scope>NUCLEOTIDE SEQUENCE [LARGE SCALE GENOMIC DNA]</scope>
    <source>
        <strain evidence="2">DSM 10642 / AEDII12DO</strain>
    </source>
</reference>
<dbReference type="SUPFAM" id="SSF53300">
    <property type="entry name" value="vWA-like"/>
    <property type="match status" value="1"/>
</dbReference>